<dbReference type="SMART" id="SM00028">
    <property type="entry name" value="TPR"/>
    <property type="match status" value="5"/>
</dbReference>
<dbReference type="PANTHER" id="PTHR43289:SF6">
    <property type="entry name" value="SERINE_THREONINE-PROTEIN KINASE NEKL-3"/>
    <property type="match status" value="1"/>
</dbReference>
<evidence type="ECO:0000256" key="6">
    <source>
        <dbReference type="ARBA" id="ARBA00022840"/>
    </source>
</evidence>
<keyword evidence="5 9" id="KW-0418">Kinase</keyword>
<dbReference type="SUPFAM" id="SSF56112">
    <property type="entry name" value="Protein kinase-like (PK-like)"/>
    <property type="match status" value="1"/>
</dbReference>
<dbReference type="RefSeq" id="WP_146957680.1">
    <property type="nucleotide sequence ID" value="NZ_CP042467.1"/>
</dbReference>
<dbReference type="GO" id="GO:0005524">
    <property type="term" value="F:ATP binding"/>
    <property type="evidence" value="ECO:0007669"/>
    <property type="project" value="UniProtKB-KW"/>
</dbReference>
<feature type="transmembrane region" description="Helical" evidence="7">
    <location>
        <begin position="30"/>
        <end position="51"/>
    </location>
</feature>
<dbReference type="Gene3D" id="1.25.40.10">
    <property type="entry name" value="Tetratricopeptide repeat domain"/>
    <property type="match status" value="3"/>
</dbReference>
<dbReference type="KEGG" id="bbae:FRD01_03470"/>
<dbReference type="InterPro" id="IPR019734">
    <property type="entry name" value="TPR_rpt"/>
</dbReference>
<evidence type="ECO:0000259" key="8">
    <source>
        <dbReference type="PROSITE" id="PS50011"/>
    </source>
</evidence>
<dbReference type="GO" id="GO:0004674">
    <property type="term" value="F:protein serine/threonine kinase activity"/>
    <property type="evidence" value="ECO:0007669"/>
    <property type="project" value="UniProtKB-KW"/>
</dbReference>
<keyword evidence="2" id="KW-0723">Serine/threonine-protein kinase</keyword>
<evidence type="ECO:0000256" key="4">
    <source>
        <dbReference type="ARBA" id="ARBA00022741"/>
    </source>
</evidence>
<evidence type="ECO:0000256" key="5">
    <source>
        <dbReference type="ARBA" id="ARBA00022777"/>
    </source>
</evidence>
<gene>
    <name evidence="9" type="ORF">FRD01_03470</name>
</gene>
<evidence type="ECO:0000256" key="2">
    <source>
        <dbReference type="ARBA" id="ARBA00022527"/>
    </source>
</evidence>
<proteinExistence type="predicted"/>
<accession>A0A5B8XMV0</accession>
<sequence>MPQFWDLRVQGMSHIDIAAGNQSGTNWSSVFGVVGGIFLVALCLVAAYFAFRWFNANRGGGASTSMDLGDRKKIRNHIESGNYEAAGDLYLKAGSLTEAAETFMKAGSFIKAAKTFQQAGNHTQAVHCFKKAGEFSQAAQVYATMGQHMAAAAEYFQAGEYEASATEYEKAEDWRRAAETHEKVKNFRRAGELYEKAGDEVRAAENFAHYFEDAMSRQGGLDEIGEDRAFALRAGKAFQELGDYSKASQIFEQAGYLVEAADALRESGELARAAQLYMRASEPLKAAQILEEAGEDVQAAKMRAEAALKSGDLRTAAERFRQAGDLERAVGLLEECEAWGDAAEVREELGDLEKAMELYERVERFGNAARCAESLGRLERASELYRQAQDLDGEIRVLVQQGDFFRAGRLQFEHRRHHEALETLQNIDSRDPIYPRAIELQGDILRAQGRFEKAYSRYRAALGMRDCNPSTLALFYKMGRVLEDEQDRTGALEHYNAILAVDKTYEDVSVRVKGLLGRGRKSTVPGTTSSGIFAAPDGVEGPRYEILEEVARGGMGIVYKARDTVLGRIVAFKILGENLRDNETAVKYFLREARAAAALSHPNIVTIFDAGEQDGEYYMAMEFVEGTTLKELIKKKGALPEDQVRYILVHCCRALQYAHSKGVIHRDIKSGNVMITREKALKIMDFGLAKFMREYQKEHTQQVGTPFYMSPEQIIGKNIDFRSDLYSLGCTIFECATGTVPFFKGDLSYHHVHTRPPTPRSINSTLSKDLERVILKMLEKNPDARYQSAKEIADAIMSPESA</sequence>
<keyword evidence="4" id="KW-0547">Nucleotide-binding</keyword>
<dbReference type="Gene3D" id="3.30.200.20">
    <property type="entry name" value="Phosphorylase Kinase, domain 1"/>
    <property type="match status" value="1"/>
</dbReference>
<dbReference type="FunFam" id="1.10.510.10:FF:000021">
    <property type="entry name" value="Serine/threonine protein kinase"/>
    <property type="match status" value="1"/>
</dbReference>
<evidence type="ECO:0000313" key="10">
    <source>
        <dbReference type="Proteomes" id="UP000321595"/>
    </source>
</evidence>
<dbReference type="InterPro" id="IPR011009">
    <property type="entry name" value="Kinase-like_dom_sf"/>
</dbReference>
<dbReference type="EC" id="2.7.11.1" evidence="1"/>
<dbReference type="PANTHER" id="PTHR43289">
    <property type="entry name" value="MITOGEN-ACTIVATED PROTEIN KINASE KINASE KINASE 20-RELATED"/>
    <property type="match status" value="1"/>
</dbReference>
<dbReference type="Gene3D" id="1.10.510.10">
    <property type="entry name" value="Transferase(Phosphotransferase) domain 1"/>
    <property type="match status" value="1"/>
</dbReference>
<dbReference type="CDD" id="cd14014">
    <property type="entry name" value="STKc_PknB_like"/>
    <property type="match status" value="1"/>
</dbReference>
<dbReference type="InterPro" id="IPR008271">
    <property type="entry name" value="Ser/Thr_kinase_AS"/>
</dbReference>
<dbReference type="PROSITE" id="PS00108">
    <property type="entry name" value="PROTEIN_KINASE_ST"/>
    <property type="match status" value="1"/>
</dbReference>
<keyword evidence="7" id="KW-0812">Transmembrane</keyword>
<dbReference type="InterPro" id="IPR011990">
    <property type="entry name" value="TPR-like_helical_dom_sf"/>
</dbReference>
<evidence type="ECO:0000256" key="3">
    <source>
        <dbReference type="ARBA" id="ARBA00022679"/>
    </source>
</evidence>
<dbReference type="InterPro" id="IPR000719">
    <property type="entry name" value="Prot_kinase_dom"/>
</dbReference>
<keyword evidence="7" id="KW-0472">Membrane</keyword>
<evidence type="ECO:0000256" key="1">
    <source>
        <dbReference type="ARBA" id="ARBA00012513"/>
    </source>
</evidence>
<keyword evidence="3" id="KW-0808">Transferase</keyword>
<dbReference type="PROSITE" id="PS50011">
    <property type="entry name" value="PROTEIN_KINASE_DOM"/>
    <property type="match status" value="1"/>
</dbReference>
<dbReference type="Pfam" id="PF13181">
    <property type="entry name" value="TPR_8"/>
    <property type="match status" value="1"/>
</dbReference>
<organism evidence="9 10">
    <name type="scientific">Microvenator marinus</name>
    <dbReference type="NCBI Taxonomy" id="2600177"/>
    <lineage>
        <taxon>Bacteria</taxon>
        <taxon>Deltaproteobacteria</taxon>
        <taxon>Bradymonadales</taxon>
        <taxon>Microvenatoraceae</taxon>
        <taxon>Microvenator</taxon>
    </lineage>
</organism>
<evidence type="ECO:0000256" key="7">
    <source>
        <dbReference type="SAM" id="Phobius"/>
    </source>
</evidence>
<protein>
    <recommendedName>
        <fullName evidence="1">non-specific serine/threonine protein kinase</fullName>
        <ecNumber evidence="1">2.7.11.1</ecNumber>
    </recommendedName>
</protein>
<evidence type="ECO:0000313" key="9">
    <source>
        <dbReference type="EMBL" id="QED26328.1"/>
    </source>
</evidence>
<keyword evidence="7" id="KW-1133">Transmembrane helix</keyword>
<dbReference type="SUPFAM" id="SSF48452">
    <property type="entry name" value="TPR-like"/>
    <property type="match status" value="2"/>
</dbReference>
<feature type="domain" description="Protein kinase" evidence="8">
    <location>
        <begin position="544"/>
        <end position="797"/>
    </location>
</feature>
<keyword evidence="6" id="KW-0067">ATP-binding</keyword>
<keyword evidence="10" id="KW-1185">Reference proteome</keyword>
<reference evidence="9 10" key="1">
    <citation type="submission" date="2019-08" db="EMBL/GenBank/DDBJ databases">
        <authorList>
            <person name="Liang Q."/>
        </authorList>
    </citation>
    <scope>NUCLEOTIDE SEQUENCE [LARGE SCALE GENOMIC DNA]</scope>
    <source>
        <strain evidence="9 10">V1718</strain>
    </source>
</reference>
<dbReference type="Proteomes" id="UP000321595">
    <property type="component" value="Chromosome"/>
</dbReference>
<dbReference type="Pfam" id="PF14938">
    <property type="entry name" value="SNAP"/>
    <property type="match status" value="1"/>
</dbReference>
<dbReference type="Pfam" id="PF00069">
    <property type="entry name" value="Pkinase"/>
    <property type="match status" value="1"/>
</dbReference>
<dbReference type="OrthoDB" id="9801841at2"/>
<name>A0A5B8XMV0_9DELT</name>
<dbReference type="EMBL" id="CP042467">
    <property type="protein sequence ID" value="QED26328.1"/>
    <property type="molecule type" value="Genomic_DNA"/>
</dbReference>
<dbReference type="AlphaFoldDB" id="A0A5B8XMV0"/>
<dbReference type="SMART" id="SM00220">
    <property type="entry name" value="S_TKc"/>
    <property type="match status" value="1"/>
</dbReference>